<feature type="binding site" evidence="5">
    <location>
        <position position="280"/>
    </location>
    <ligand>
        <name>substrate</name>
    </ligand>
</feature>
<reference evidence="7" key="2">
    <citation type="submission" date="2020-09" db="EMBL/GenBank/DDBJ databases">
        <authorList>
            <person name="Sun Q."/>
            <person name="Zhou Y."/>
        </authorList>
    </citation>
    <scope>NUCLEOTIDE SEQUENCE</scope>
    <source>
        <strain evidence="7">CGMCC 1.16012</strain>
    </source>
</reference>
<evidence type="ECO:0000313" key="7">
    <source>
        <dbReference type="EMBL" id="GGE39505.1"/>
    </source>
</evidence>
<dbReference type="EMBL" id="BMKN01000001">
    <property type="protein sequence ID" value="GGE39505.1"/>
    <property type="molecule type" value="Genomic_DNA"/>
</dbReference>
<dbReference type="OrthoDB" id="105475at2"/>
<dbReference type="RefSeq" id="WP_095596673.1">
    <property type="nucleotide sequence ID" value="NZ_BMKN01000001.1"/>
</dbReference>
<feature type="binding site" evidence="5">
    <location>
        <position position="20"/>
    </location>
    <ligand>
        <name>Zn(2+)</name>
        <dbReference type="ChEBI" id="CHEBI:29105"/>
        <note>catalytic</note>
    </ligand>
</feature>
<keyword evidence="1 5" id="KW-0479">Metal-binding</keyword>
<evidence type="ECO:0000256" key="1">
    <source>
        <dbReference type="ARBA" id="ARBA00022723"/>
    </source>
</evidence>
<feature type="domain" description="Adenosine deaminase" evidence="6">
    <location>
        <begin position="13"/>
        <end position="333"/>
    </location>
</feature>
<dbReference type="GO" id="GO:0005829">
    <property type="term" value="C:cytosol"/>
    <property type="evidence" value="ECO:0007669"/>
    <property type="project" value="TreeGrafter"/>
</dbReference>
<dbReference type="PANTHER" id="PTHR43114">
    <property type="entry name" value="ADENINE DEAMINASE"/>
    <property type="match status" value="1"/>
</dbReference>
<keyword evidence="8" id="KW-1185">Reference proteome</keyword>
<comment type="cofactor">
    <cofactor evidence="5">
        <name>Zn(2+)</name>
        <dbReference type="ChEBI" id="CHEBI:29105"/>
    </cofactor>
    <text evidence="5">Binds 1 zinc ion per subunit.</text>
</comment>
<comment type="function">
    <text evidence="5">Catalyzes the hydrolytic deamination of adenine to hypoxanthine. Plays an important role in the purine salvage pathway and in nitrogen catabolism.</text>
</comment>
<dbReference type="InterPro" id="IPR001365">
    <property type="entry name" value="A_deaminase_dom"/>
</dbReference>
<feature type="binding site" evidence="5">
    <location>
        <position position="198"/>
    </location>
    <ligand>
        <name>Zn(2+)</name>
        <dbReference type="ChEBI" id="CHEBI:29105"/>
        <note>catalytic</note>
    </ligand>
</feature>
<evidence type="ECO:0000256" key="2">
    <source>
        <dbReference type="ARBA" id="ARBA00022801"/>
    </source>
</evidence>
<keyword evidence="3 5" id="KW-0862">Zinc</keyword>
<proteinExistence type="inferred from homology"/>
<dbReference type="GO" id="GO:0008270">
    <property type="term" value="F:zinc ion binding"/>
    <property type="evidence" value="ECO:0007669"/>
    <property type="project" value="UniProtKB-UniRule"/>
</dbReference>
<evidence type="ECO:0000259" key="6">
    <source>
        <dbReference type="Pfam" id="PF00962"/>
    </source>
</evidence>
<dbReference type="GO" id="GO:0006146">
    <property type="term" value="P:adenine catabolic process"/>
    <property type="evidence" value="ECO:0007669"/>
    <property type="project" value="UniProtKB-UniRule"/>
</dbReference>
<dbReference type="FunFam" id="3.20.20.140:FF:000039">
    <property type="entry name" value="Adenine deaminase"/>
    <property type="match status" value="1"/>
</dbReference>
<keyword evidence="4 5" id="KW-0546">Nucleotide metabolism</keyword>
<feature type="site" description="Important for catalytic activity" evidence="5">
    <location>
        <position position="222"/>
    </location>
</feature>
<evidence type="ECO:0000313" key="8">
    <source>
        <dbReference type="Proteomes" id="UP000606730"/>
    </source>
</evidence>
<protein>
    <recommendedName>
        <fullName evidence="5">Adenine deaminase</fullName>
        <shortName evidence="5">ADE</shortName>
        <ecNumber evidence="5">3.5.4.2</ecNumber>
    </recommendedName>
    <alternativeName>
        <fullName evidence="5">Adenine aminohydrolase</fullName>
        <shortName evidence="5">AAH</shortName>
    </alternativeName>
</protein>
<gene>
    <name evidence="7" type="ORF">GCM10011517_04010</name>
</gene>
<dbReference type="InterPro" id="IPR028892">
    <property type="entry name" value="ADE"/>
</dbReference>
<feature type="active site" description="Proton donor" evidence="5">
    <location>
        <position position="201"/>
    </location>
</feature>
<dbReference type="Proteomes" id="UP000606730">
    <property type="component" value="Unassembled WGS sequence"/>
</dbReference>
<feature type="binding site" evidence="5">
    <location>
        <position position="18"/>
    </location>
    <ligand>
        <name>Zn(2+)</name>
        <dbReference type="ChEBI" id="CHEBI:29105"/>
        <note>catalytic</note>
    </ligand>
</feature>
<dbReference type="AlphaFoldDB" id="A0A917AB39"/>
<dbReference type="HAMAP" id="MF_01962">
    <property type="entry name" value="Adenine_deaminase"/>
    <property type="match status" value="1"/>
</dbReference>
<feature type="binding site" evidence="5">
    <location>
        <position position="279"/>
    </location>
    <ligand>
        <name>Zn(2+)</name>
        <dbReference type="ChEBI" id="CHEBI:29105"/>
        <note>catalytic</note>
    </ligand>
</feature>
<dbReference type="InterPro" id="IPR032466">
    <property type="entry name" value="Metal_Hydrolase"/>
</dbReference>
<accession>A0A917AB39</accession>
<dbReference type="SUPFAM" id="SSF51556">
    <property type="entry name" value="Metallo-dependent hydrolases"/>
    <property type="match status" value="1"/>
</dbReference>
<comment type="caution">
    <text evidence="7">The sequence shown here is derived from an EMBL/GenBank/DDBJ whole genome shotgun (WGS) entry which is preliminary data.</text>
</comment>
<reference evidence="7" key="1">
    <citation type="journal article" date="2014" name="Int. J. Syst. Evol. Microbiol.">
        <title>Complete genome sequence of Corynebacterium casei LMG S-19264T (=DSM 44701T), isolated from a smear-ripened cheese.</title>
        <authorList>
            <consortium name="US DOE Joint Genome Institute (JGI-PGF)"/>
            <person name="Walter F."/>
            <person name="Albersmeier A."/>
            <person name="Kalinowski J."/>
            <person name="Ruckert C."/>
        </authorList>
    </citation>
    <scope>NUCLEOTIDE SEQUENCE</scope>
    <source>
        <strain evidence="7">CGMCC 1.16012</strain>
    </source>
</reference>
<dbReference type="InterPro" id="IPR006330">
    <property type="entry name" value="Ado/ade_deaminase"/>
</dbReference>
<evidence type="ECO:0000256" key="4">
    <source>
        <dbReference type="ARBA" id="ARBA00023080"/>
    </source>
</evidence>
<comment type="catalytic activity">
    <reaction evidence="5">
        <text>adenine + H2O + H(+) = hypoxanthine + NH4(+)</text>
        <dbReference type="Rhea" id="RHEA:23688"/>
        <dbReference type="ChEBI" id="CHEBI:15377"/>
        <dbReference type="ChEBI" id="CHEBI:15378"/>
        <dbReference type="ChEBI" id="CHEBI:16708"/>
        <dbReference type="ChEBI" id="CHEBI:17368"/>
        <dbReference type="ChEBI" id="CHEBI:28938"/>
        <dbReference type="EC" id="3.5.4.2"/>
    </reaction>
</comment>
<evidence type="ECO:0000256" key="3">
    <source>
        <dbReference type="ARBA" id="ARBA00022833"/>
    </source>
</evidence>
<organism evidence="7 8">
    <name type="scientific">Actibacterium pelagium</name>
    <dbReference type="NCBI Taxonomy" id="2029103"/>
    <lineage>
        <taxon>Bacteria</taxon>
        <taxon>Pseudomonadati</taxon>
        <taxon>Pseudomonadota</taxon>
        <taxon>Alphaproteobacteria</taxon>
        <taxon>Rhodobacterales</taxon>
        <taxon>Roseobacteraceae</taxon>
        <taxon>Actibacterium</taxon>
    </lineage>
</organism>
<dbReference type="GO" id="GO:0009117">
    <property type="term" value="P:nucleotide metabolic process"/>
    <property type="evidence" value="ECO:0007669"/>
    <property type="project" value="UniProtKB-KW"/>
</dbReference>
<dbReference type="GO" id="GO:0043103">
    <property type="term" value="P:hypoxanthine salvage"/>
    <property type="evidence" value="ECO:0007669"/>
    <property type="project" value="UniProtKB-UniRule"/>
</dbReference>
<name>A0A917AB39_9RHOB</name>
<dbReference type="Gene3D" id="3.20.20.140">
    <property type="entry name" value="Metal-dependent hydrolases"/>
    <property type="match status" value="1"/>
</dbReference>
<keyword evidence="2 5" id="KW-0378">Hydrolase</keyword>
<dbReference type="PANTHER" id="PTHR43114:SF6">
    <property type="entry name" value="ADENINE DEAMINASE"/>
    <property type="match status" value="1"/>
</dbReference>
<dbReference type="EC" id="3.5.4.2" evidence="5"/>
<dbReference type="CDD" id="cd01320">
    <property type="entry name" value="ADA"/>
    <property type="match status" value="1"/>
</dbReference>
<dbReference type="Pfam" id="PF00962">
    <property type="entry name" value="A_deaminase"/>
    <property type="match status" value="1"/>
</dbReference>
<dbReference type="GO" id="GO:0000034">
    <property type="term" value="F:adenine deaminase activity"/>
    <property type="evidence" value="ECO:0007669"/>
    <property type="project" value="UniProtKB-UniRule"/>
</dbReference>
<sequence length="341" mass="38108">MSDLSHALIDNLPKAELHLHIEGTLEPEMMLMMAKRNGITLPYATVEDVRKAYEFDCLQDFLDLYYMGMSVLLTEQDFHDLTWAYLERVHADGLTHAEIFFDPQAHTDRGVKFETVLAGITSALEAAEKEMGITTKLIMCFLRHLPEEEAFEALECACKHKEHIFGVGLDSSEKGHPPQKFERVFAAARKEGFTPVAHLGEEGTAENVRDGLDLLKVERVDHGNHALDDPALTQRLAKQQTPLTMCPISNWRLKGIPNLAASPVKKALDAGLLVTVNSDDPSYFGGYLNDNYRAVLEHLNLSEAEIIKLAKNSFAASFLSDEDKQKQIDKIDSQVSSLQKS</sequence>
<dbReference type="NCBIfam" id="NF006850">
    <property type="entry name" value="PRK09358.1-6"/>
    <property type="match status" value="1"/>
</dbReference>
<dbReference type="NCBIfam" id="TIGR01430">
    <property type="entry name" value="aden_deam"/>
    <property type="match status" value="1"/>
</dbReference>
<comment type="similarity">
    <text evidence="5">Belongs to the metallo-dependent hydrolases superfamily. Adenosine and AMP deaminases family. Adenine deaminase type 2 subfamily.</text>
</comment>
<evidence type="ECO:0000256" key="5">
    <source>
        <dbReference type="HAMAP-Rule" id="MF_01962"/>
    </source>
</evidence>